<name>A0ABP8N267_9BACT</name>
<comment type="caution">
    <text evidence="1">The sequence shown here is derived from an EMBL/GenBank/DDBJ whole genome shotgun (WGS) entry which is preliminary data.</text>
</comment>
<sequence length="66" mass="7281">MYSIMKKTFSIKPAKSSLNDKNQLPAAKNETSTLFKFSGGKDKDPDCCPWLITFLGANVQQTPVLS</sequence>
<accession>A0ABP8N267</accession>
<organism evidence="1 2">
    <name type="scientific">Nibrella saemangeumensis</name>
    <dbReference type="NCBI Taxonomy" id="1084526"/>
    <lineage>
        <taxon>Bacteria</taxon>
        <taxon>Pseudomonadati</taxon>
        <taxon>Bacteroidota</taxon>
        <taxon>Cytophagia</taxon>
        <taxon>Cytophagales</taxon>
        <taxon>Spirosomataceae</taxon>
        <taxon>Nibrella</taxon>
    </lineage>
</organism>
<reference evidence="2" key="1">
    <citation type="journal article" date="2019" name="Int. J. Syst. Evol. Microbiol.">
        <title>The Global Catalogue of Microorganisms (GCM) 10K type strain sequencing project: providing services to taxonomists for standard genome sequencing and annotation.</title>
        <authorList>
            <consortium name="The Broad Institute Genomics Platform"/>
            <consortium name="The Broad Institute Genome Sequencing Center for Infectious Disease"/>
            <person name="Wu L."/>
            <person name="Ma J."/>
        </authorList>
    </citation>
    <scope>NUCLEOTIDE SEQUENCE [LARGE SCALE GENOMIC DNA]</scope>
    <source>
        <strain evidence="2">JCM 17927</strain>
    </source>
</reference>
<gene>
    <name evidence="1" type="ORF">GCM10023189_31210</name>
</gene>
<evidence type="ECO:0000313" key="2">
    <source>
        <dbReference type="Proteomes" id="UP001501175"/>
    </source>
</evidence>
<dbReference type="Proteomes" id="UP001501175">
    <property type="component" value="Unassembled WGS sequence"/>
</dbReference>
<dbReference type="EMBL" id="BAABHD010000030">
    <property type="protein sequence ID" value="GAA4458639.1"/>
    <property type="molecule type" value="Genomic_DNA"/>
</dbReference>
<evidence type="ECO:0000313" key="1">
    <source>
        <dbReference type="EMBL" id="GAA4458639.1"/>
    </source>
</evidence>
<protein>
    <submittedName>
        <fullName evidence="1">Uncharacterized protein</fullName>
    </submittedName>
</protein>
<proteinExistence type="predicted"/>
<keyword evidence="2" id="KW-1185">Reference proteome</keyword>